<dbReference type="Pfam" id="PF14257">
    <property type="entry name" value="DUF4349"/>
    <property type="match status" value="1"/>
</dbReference>
<feature type="region of interest" description="Disordered" evidence="2">
    <location>
        <begin position="15"/>
        <end position="52"/>
    </location>
</feature>
<evidence type="ECO:0000256" key="3">
    <source>
        <dbReference type="SAM" id="Phobius"/>
    </source>
</evidence>
<name>A0A941E9P5_9ACTN</name>
<feature type="domain" description="DUF4349" evidence="4">
    <location>
        <begin position="60"/>
        <end position="300"/>
    </location>
</feature>
<organism evidence="5 6">
    <name type="scientific">Actinospica acidithermotolerans</name>
    <dbReference type="NCBI Taxonomy" id="2828514"/>
    <lineage>
        <taxon>Bacteria</taxon>
        <taxon>Bacillati</taxon>
        <taxon>Actinomycetota</taxon>
        <taxon>Actinomycetes</taxon>
        <taxon>Catenulisporales</taxon>
        <taxon>Actinospicaceae</taxon>
        <taxon>Actinospica</taxon>
    </lineage>
</organism>
<reference evidence="5" key="1">
    <citation type="submission" date="2021-04" db="EMBL/GenBank/DDBJ databases">
        <title>Genome based classification of Actinospica acidithermotolerans sp. nov., an actinobacterium isolated from an Indonesian hot spring.</title>
        <authorList>
            <person name="Kusuma A.B."/>
            <person name="Putra K.E."/>
            <person name="Nafisah S."/>
            <person name="Loh J."/>
            <person name="Nouioui I."/>
            <person name="Goodfellow M."/>
        </authorList>
    </citation>
    <scope>NUCLEOTIDE SEQUENCE</scope>
    <source>
        <strain evidence="5">MGRD01-02</strain>
    </source>
</reference>
<evidence type="ECO:0000256" key="1">
    <source>
        <dbReference type="SAM" id="Coils"/>
    </source>
</evidence>
<keyword evidence="1" id="KW-0175">Coiled coil</keyword>
<accession>A0A941E9P5</accession>
<dbReference type="EMBL" id="JAGSOH010000017">
    <property type="protein sequence ID" value="MBR7826417.1"/>
    <property type="molecule type" value="Genomic_DNA"/>
</dbReference>
<dbReference type="Proteomes" id="UP000676325">
    <property type="component" value="Unassembled WGS sequence"/>
</dbReference>
<dbReference type="AlphaFoldDB" id="A0A941E9P5"/>
<sequence>MALGVAGTGILAGCSRNSSSAGSSTSAGRQVPAAQGNAGAAQSGSTAASSKTDVRNTADLIVMAGLQLAVKDPEQAAGQAEQDVVAAGGYVAGEAEGVGTQVLPGTVTTADSSESTDTGVSPLSLPAPDAAANSDEALLLVRVPPAKLDAVLAELAGSGDVAYRTRSATDVTGQVADVNSRIASAQSSIAELRGMIDKAASMNDLISLEQALATRESDLESLEAQQRALADQTAYATVTIGYYEPAGAATVEPAPRQAGFLSALHAGWHALLAVFRVIMIGAGWVTPFAVLVALLWWPVRRARRLTWWSRRPGHRTE</sequence>
<evidence type="ECO:0000256" key="2">
    <source>
        <dbReference type="SAM" id="MobiDB-lite"/>
    </source>
</evidence>
<gene>
    <name evidence="5" type="ORF">KDK95_08895</name>
</gene>
<feature type="coiled-coil region" evidence="1">
    <location>
        <begin position="205"/>
        <end position="232"/>
    </location>
</feature>
<feature type="transmembrane region" description="Helical" evidence="3">
    <location>
        <begin position="268"/>
        <end position="297"/>
    </location>
</feature>
<dbReference type="RefSeq" id="WP_212517568.1">
    <property type="nucleotide sequence ID" value="NZ_JAGSOH010000017.1"/>
</dbReference>
<evidence type="ECO:0000313" key="5">
    <source>
        <dbReference type="EMBL" id="MBR7826417.1"/>
    </source>
</evidence>
<evidence type="ECO:0000313" key="6">
    <source>
        <dbReference type="Proteomes" id="UP000676325"/>
    </source>
</evidence>
<keyword evidence="3" id="KW-0472">Membrane</keyword>
<comment type="caution">
    <text evidence="5">The sequence shown here is derived from an EMBL/GenBank/DDBJ whole genome shotgun (WGS) entry which is preliminary data.</text>
</comment>
<evidence type="ECO:0000259" key="4">
    <source>
        <dbReference type="Pfam" id="PF14257"/>
    </source>
</evidence>
<keyword evidence="3" id="KW-0812">Transmembrane</keyword>
<feature type="compositionally biased region" description="Low complexity" evidence="2">
    <location>
        <begin position="15"/>
        <end position="50"/>
    </location>
</feature>
<feature type="compositionally biased region" description="Polar residues" evidence="2">
    <location>
        <begin position="106"/>
        <end position="119"/>
    </location>
</feature>
<keyword evidence="3" id="KW-1133">Transmembrane helix</keyword>
<feature type="region of interest" description="Disordered" evidence="2">
    <location>
        <begin position="103"/>
        <end position="128"/>
    </location>
</feature>
<dbReference type="InterPro" id="IPR025645">
    <property type="entry name" value="DUF4349"/>
</dbReference>
<proteinExistence type="predicted"/>
<protein>
    <submittedName>
        <fullName evidence="5">DUF4349 domain-containing protein</fullName>
    </submittedName>
</protein>
<keyword evidence="6" id="KW-1185">Reference proteome</keyword>